<evidence type="ECO:0000313" key="2">
    <source>
        <dbReference type="Proteomes" id="UP001500101"/>
    </source>
</evidence>
<protein>
    <submittedName>
        <fullName evidence="1">Uncharacterized protein</fullName>
    </submittedName>
</protein>
<accession>A0ABP7YSA8</accession>
<organism evidence="1 2">
    <name type="scientific">Sphingobacterium kyonggiense</name>
    <dbReference type="NCBI Taxonomy" id="714075"/>
    <lineage>
        <taxon>Bacteria</taxon>
        <taxon>Pseudomonadati</taxon>
        <taxon>Bacteroidota</taxon>
        <taxon>Sphingobacteriia</taxon>
        <taxon>Sphingobacteriales</taxon>
        <taxon>Sphingobacteriaceae</taxon>
        <taxon>Sphingobacterium</taxon>
    </lineage>
</organism>
<gene>
    <name evidence="1" type="ORF">GCM10022216_18070</name>
</gene>
<comment type="caution">
    <text evidence="1">The sequence shown here is derived from an EMBL/GenBank/DDBJ whole genome shotgun (WGS) entry which is preliminary data.</text>
</comment>
<dbReference type="EMBL" id="BAAAZI010000007">
    <property type="protein sequence ID" value="GAA4139701.1"/>
    <property type="molecule type" value="Genomic_DNA"/>
</dbReference>
<name>A0ABP7YSA8_9SPHI</name>
<keyword evidence="2" id="KW-1185">Reference proteome</keyword>
<dbReference type="Proteomes" id="UP001500101">
    <property type="component" value="Unassembled WGS sequence"/>
</dbReference>
<sequence length="173" mass="20962">MTMRDKIKFIINNYFDWRFFWLDPTEKQEKIKIQSNLFINQNPDGEKKFIELFKSNFPEYKISKVSYFIDEDRCLCYEVIIDQTKYFCCISIFNYFLFYEFSNSSKKHINPGENKIVDQIYFNSVSKSFKDIEWITNEELIEPIEQFNSGYNQDPCDELDNPIYVGDLLSRFH</sequence>
<reference evidence="2" key="1">
    <citation type="journal article" date="2019" name="Int. J. Syst. Evol. Microbiol.">
        <title>The Global Catalogue of Microorganisms (GCM) 10K type strain sequencing project: providing services to taxonomists for standard genome sequencing and annotation.</title>
        <authorList>
            <consortium name="The Broad Institute Genomics Platform"/>
            <consortium name="The Broad Institute Genome Sequencing Center for Infectious Disease"/>
            <person name="Wu L."/>
            <person name="Ma J."/>
        </authorList>
    </citation>
    <scope>NUCLEOTIDE SEQUENCE [LARGE SCALE GENOMIC DNA]</scope>
    <source>
        <strain evidence="2">JCM 16704</strain>
    </source>
</reference>
<proteinExistence type="predicted"/>
<evidence type="ECO:0000313" key="1">
    <source>
        <dbReference type="EMBL" id="GAA4139701.1"/>
    </source>
</evidence>